<evidence type="ECO:0000256" key="5">
    <source>
        <dbReference type="PIRSR" id="PIRSR036289-51"/>
    </source>
</evidence>
<dbReference type="GO" id="GO:0030246">
    <property type="term" value="F:carbohydrate binding"/>
    <property type="evidence" value="ECO:0007669"/>
    <property type="project" value="InterPro"/>
</dbReference>
<dbReference type="FunFam" id="1.50.10.10:FF:000053">
    <property type="entry name" value="Putative glycosyl hydrolase"/>
    <property type="match status" value="1"/>
</dbReference>
<dbReference type="GO" id="GO:0004553">
    <property type="term" value="F:hydrolase activity, hydrolyzing O-glycosyl compounds"/>
    <property type="evidence" value="ECO:0007669"/>
    <property type="project" value="TreeGrafter"/>
</dbReference>
<evidence type="ECO:0000256" key="2">
    <source>
        <dbReference type="ARBA" id="ARBA00022676"/>
    </source>
</evidence>
<dbReference type="Proteomes" id="UP000189674">
    <property type="component" value="Chromosome"/>
</dbReference>
<dbReference type="Pfam" id="PF03632">
    <property type="entry name" value="Glyco_hydro_65m"/>
    <property type="match status" value="1"/>
</dbReference>
<evidence type="ECO:0000259" key="6">
    <source>
        <dbReference type="Pfam" id="PF03632"/>
    </source>
</evidence>
<gene>
    <name evidence="9" type="ORF">STSP2_01613</name>
</gene>
<dbReference type="PANTHER" id="PTHR11051">
    <property type="entry name" value="GLYCOSYL HYDROLASE-RELATED"/>
    <property type="match status" value="1"/>
</dbReference>
<evidence type="ECO:0000256" key="3">
    <source>
        <dbReference type="ARBA" id="ARBA00022679"/>
    </source>
</evidence>
<name>A0A1U9NKL5_9BACT</name>
<dbReference type="Gene3D" id="2.60.420.10">
    <property type="entry name" value="Maltose phosphorylase, domain 3"/>
    <property type="match status" value="1"/>
</dbReference>
<feature type="binding site" evidence="5">
    <location>
        <begin position="358"/>
        <end position="359"/>
    </location>
    <ligand>
        <name>substrate</name>
    </ligand>
</feature>
<organism evidence="9 10">
    <name type="scientific">Anaerohalosphaera lusitana</name>
    <dbReference type="NCBI Taxonomy" id="1936003"/>
    <lineage>
        <taxon>Bacteria</taxon>
        <taxon>Pseudomonadati</taxon>
        <taxon>Planctomycetota</taxon>
        <taxon>Phycisphaerae</taxon>
        <taxon>Sedimentisphaerales</taxon>
        <taxon>Anaerohalosphaeraceae</taxon>
        <taxon>Anaerohalosphaera</taxon>
    </lineage>
</organism>
<dbReference type="STRING" id="1936003.STSP2_01613"/>
<evidence type="ECO:0000256" key="4">
    <source>
        <dbReference type="PIRSR" id="PIRSR036289-50"/>
    </source>
</evidence>
<feature type="binding site" evidence="5">
    <location>
        <begin position="618"/>
        <end position="619"/>
    </location>
    <ligand>
        <name>substrate</name>
    </ligand>
</feature>
<dbReference type="InterPro" id="IPR012341">
    <property type="entry name" value="6hp_glycosidase-like_sf"/>
</dbReference>
<dbReference type="InterPro" id="IPR008928">
    <property type="entry name" value="6-hairpin_glycosidase_sf"/>
</dbReference>
<feature type="domain" description="Glycoside hydrolase family 65 C-terminal" evidence="7">
    <location>
        <begin position="727"/>
        <end position="786"/>
    </location>
</feature>
<evidence type="ECO:0000313" key="10">
    <source>
        <dbReference type="Proteomes" id="UP000189674"/>
    </source>
</evidence>
<dbReference type="EC" id="3.2.1.-" evidence="9"/>
<dbReference type="PIRSF" id="PIRSF036289">
    <property type="entry name" value="Glycosyl_hydrolase_malt_phosph"/>
    <property type="match status" value="1"/>
</dbReference>
<keyword evidence="9" id="KW-0378">Hydrolase</keyword>
<dbReference type="KEGG" id="alus:STSP2_01613"/>
<dbReference type="Pfam" id="PF03636">
    <property type="entry name" value="Glyco_hydro_65N"/>
    <property type="match status" value="1"/>
</dbReference>
<dbReference type="InterPro" id="IPR005195">
    <property type="entry name" value="Glyco_hydro_65_M"/>
</dbReference>
<evidence type="ECO:0000259" key="7">
    <source>
        <dbReference type="Pfam" id="PF03633"/>
    </source>
</evidence>
<keyword evidence="2" id="KW-0328">Glycosyltransferase</keyword>
<keyword evidence="9" id="KW-0326">Glycosidase</keyword>
<feature type="domain" description="Glycoside hydrolase family 65 central catalytic" evidence="6">
    <location>
        <begin position="324"/>
        <end position="717"/>
    </location>
</feature>
<dbReference type="AlphaFoldDB" id="A0A1U9NKL5"/>
<dbReference type="InterPro" id="IPR005196">
    <property type="entry name" value="Glyco_hydro_65_N"/>
</dbReference>
<feature type="active site" description="Proton donor" evidence="4">
    <location>
        <position position="497"/>
    </location>
</feature>
<dbReference type="Gene3D" id="2.70.98.40">
    <property type="entry name" value="Glycoside hydrolase, family 65, N-terminal domain"/>
    <property type="match status" value="1"/>
</dbReference>
<dbReference type="InterPro" id="IPR005194">
    <property type="entry name" value="Glyco_hydro_65_C"/>
</dbReference>
<dbReference type="Pfam" id="PF03633">
    <property type="entry name" value="Glyco_hydro_65C"/>
    <property type="match status" value="1"/>
</dbReference>
<comment type="similarity">
    <text evidence="1">Belongs to the glycosyl hydrolase 65 family.</text>
</comment>
<dbReference type="GO" id="GO:0005975">
    <property type="term" value="P:carbohydrate metabolic process"/>
    <property type="evidence" value="ECO:0007669"/>
    <property type="project" value="InterPro"/>
</dbReference>
<keyword evidence="3" id="KW-0808">Transferase</keyword>
<evidence type="ECO:0000313" key="9">
    <source>
        <dbReference type="EMBL" id="AQT68449.1"/>
    </source>
</evidence>
<dbReference type="InterPro" id="IPR037018">
    <property type="entry name" value="GH65_N"/>
</dbReference>
<evidence type="ECO:0000256" key="1">
    <source>
        <dbReference type="ARBA" id="ARBA00006768"/>
    </source>
</evidence>
<dbReference type="RefSeq" id="WP_146661455.1">
    <property type="nucleotide sequence ID" value="NZ_CP019791.1"/>
</dbReference>
<protein>
    <submittedName>
        <fullName evidence="9">Putative glycosyl hydrolase</fullName>
        <ecNumber evidence="9">3.2.1.-</ecNumber>
    </submittedName>
</protein>
<dbReference type="EMBL" id="CP019791">
    <property type="protein sequence ID" value="AQT68449.1"/>
    <property type="molecule type" value="Genomic_DNA"/>
</dbReference>
<reference evidence="10" key="1">
    <citation type="submission" date="2017-02" db="EMBL/GenBank/DDBJ databases">
        <title>Comparative genomics and description of representatives of a novel lineage of planctomycetes thriving in anoxic sediments.</title>
        <authorList>
            <person name="Spring S."/>
            <person name="Bunk B."/>
            <person name="Sproer C."/>
        </authorList>
    </citation>
    <scope>NUCLEOTIDE SEQUENCE [LARGE SCALE GENOMIC DNA]</scope>
    <source>
        <strain evidence="10">ST-NAGAB-D1</strain>
    </source>
</reference>
<dbReference type="PANTHER" id="PTHR11051:SF8">
    <property type="entry name" value="PROTEIN-GLUCOSYLGALACTOSYLHYDROXYLYSINE GLUCOSIDASE"/>
    <property type="match status" value="1"/>
</dbReference>
<sequence>MSEWLLKYKGFDPDQEGLREALCTLGNGYFATRGAAAEAEDDGVHYPGTYLAGGYNRLTSHVEGQAIENEDLVNIPNWLPLNFRIDDGDWFTIANVTLDSYEQTLDMHEGILHRKVEFTDQTGKKLRYHSRRLVHMGFPHLAAIQLTLTPLNFTGTIEFRSALDGTVTNNGVPRYRKLEDKHLDPLETHVHNDTILLTVITNQSRIEISQAARTRVYSDGQLLDPERTTDSDKAQIAQNLKLDAKQGQPLTVEKIVTLYTSRDHAISNSSIEALKDARNAKTFNELADTHKLAWENLWSRIKVDLQNTYEEEKVQMQAVLNLYTFHILQTTSRHSIDLDVGVPSRGWHGEAYRGHILWDELFIFPFLNIRMPSIGRALLLYRYRRLKEARAAAREQGYKGAMFPWQSGSNGREESQKIHYNPKSGRWIPDNSRLQRHVNAAIAYNVWKYYEATADISFLCNHGAEMIWEIARFWSSKATWNEDLQRYEIHRVMGPDEYHDGYPDTDEPGLNNNSYTNIMVVWLMNKALKLYELLPEYRAKELSHVLGITKEETERWKHISQRMRIVFHGDGIISQFEGYDKLQEFDWEGYKKRYGNIQRLDRILESEDDTPNRYKLAKQADVLMLFYLFSSEQLNDLFTQLGYEFDRETIPRNINYYIDRTSHGSTLSWVAHSWVLSRSDREGSWDLFKKALQSDIADIQGGTTPEGIHLGAMAGTVALVQKAYTGMDTRDDTLVLNPCLPEHLAKLELRMVYRGHPLFVKVETHKLTITKLCDCPGPVNLDFRGKMKKLNAGQTLEFKL</sequence>
<dbReference type="OrthoDB" id="414934at2"/>
<dbReference type="InterPro" id="IPR011013">
    <property type="entry name" value="Gal_mutarotase_sf_dom"/>
</dbReference>
<dbReference type="InterPro" id="IPR017045">
    <property type="entry name" value="Malt_Pase/Glycosyl_Hdrlase"/>
</dbReference>
<dbReference type="SUPFAM" id="SSF48208">
    <property type="entry name" value="Six-hairpin glycosidases"/>
    <property type="match status" value="1"/>
</dbReference>
<dbReference type="Gene3D" id="1.50.10.10">
    <property type="match status" value="1"/>
</dbReference>
<accession>A0A1U9NKL5</accession>
<proteinExistence type="inferred from homology"/>
<keyword evidence="10" id="KW-1185">Reference proteome</keyword>
<dbReference type="GO" id="GO:0016757">
    <property type="term" value="F:glycosyltransferase activity"/>
    <property type="evidence" value="ECO:0007669"/>
    <property type="project" value="UniProtKB-KW"/>
</dbReference>
<feature type="domain" description="Glycoside hydrolase family 65 N-terminal" evidence="8">
    <location>
        <begin position="8"/>
        <end position="262"/>
    </location>
</feature>
<dbReference type="SUPFAM" id="SSF74650">
    <property type="entry name" value="Galactose mutarotase-like"/>
    <property type="match status" value="1"/>
</dbReference>
<evidence type="ECO:0000259" key="8">
    <source>
        <dbReference type="Pfam" id="PF03636"/>
    </source>
</evidence>